<comment type="caution">
    <text evidence="3">The sequence shown here is derived from an EMBL/GenBank/DDBJ whole genome shotgun (WGS) entry which is preliminary data.</text>
</comment>
<dbReference type="InterPro" id="IPR027417">
    <property type="entry name" value="P-loop_NTPase"/>
</dbReference>
<name>A0A917PB80_9ACTN</name>
<evidence type="ECO:0000313" key="4">
    <source>
        <dbReference type="Proteomes" id="UP000625682"/>
    </source>
</evidence>
<dbReference type="SUPFAM" id="SSF52540">
    <property type="entry name" value="P-loop containing nucleoside triphosphate hydrolases"/>
    <property type="match status" value="1"/>
</dbReference>
<organism evidence="3 4">
    <name type="scientific">Streptomyces lacrimifluminis</name>
    <dbReference type="NCBI Taxonomy" id="1500077"/>
    <lineage>
        <taxon>Bacteria</taxon>
        <taxon>Bacillati</taxon>
        <taxon>Actinomycetota</taxon>
        <taxon>Actinomycetes</taxon>
        <taxon>Kitasatosporales</taxon>
        <taxon>Streptomycetaceae</taxon>
        <taxon>Streptomyces</taxon>
    </lineage>
</organism>
<accession>A0A917PB80</accession>
<dbReference type="RefSeq" id="WP_189152093.1">
    <property type="nucleotide sequence ID" value="NZ_BAABER010000037.1"/>
</dbReference>
<protein>
    <recommendedName>
        <fullName evidence="2">Novel STAND NTPase 3 domain-containing protein</fullName>
    </recommendedName>
</protein>
<dbReference type="InterPro" id="IPR049050">
    <property type="entry name" value="nSTAND3"/>
</dbReference>
<evidence type="ECO:0000259" key="2">
    <source>
        <dbReference type="Pfam" id="PF20720"/>
    </source>
</evidence>
<feature type="domain" description="Novel STAND NTPase 3" evidence="2">
    <location>
        <begin position="203"/>
        <end position="359"/>
    </location>
</feature>
<dbReference type="Pfam" id="PF20720">
    <property type="entry name" value="nSTAND3"/>
    <property type="match status" value="1"/>
</dbReference>
<evidence type="ECO:0000313" key="3">
    <source>
        <dbReference type="EMBL" id="GGJ69114.1"/>
    </source>
</evidence>
<reference evidence="3" key="2">
    <citation type="submission" date="2020-09" db="EMBL/GenBank/DDBJ databases">
        <authorList>
            <person name="Sun Q."/>
            <person name="Zhou Y."/>
        </authorList>
    </citation>
    <scope>NUCLEOTIDE SEQUENCE</scope>
    <source>
        <strain evidence="3">CGMCC 4.7272</strain>
    </source>
</reference>
<dbReference type="EMBL" id="BMMU01000052">
    <property type="protein sequence ID" value="GGJ69114.1"/>
    <property type="molecule type" value="Genomic_DNA"/>
</dbReference>
<sequence>MTAHPRKGTVAAPGSPDFALHTLGWRAFQDLCAAVLREVWAQSVHTFADSNDGGRDGAFHGTWQQPPDPIGVQDVPDGPFVLQCKHTKKANTTLTPSELSDEFAKAQALVDQGLCGSYVLLTNARVSGASAATIRQRLLDAGVGYPLILDGQWICDTIATRQRLRTFVPRVYGLGDLSQILDERAYTQAQSLLGYLRDELATFVVTDAYRHAVQSVQDHGFVLLLGEPAVGKSVIAATLAMTALDAWGCLTVNAHDADGLVRHWNPHEPNQFFWIDDAFGAVRHEQQLTDSWSRHMRNVMTAVRGGAKVVLTSRDYIYRDARPYLKEYAYPLLHEQQVVVDVAQLPLHERRQILYNHIKLGDQPQAVRAMMKPHLDFAAETEPFHPEVARRLGQQTFTRHLEPTGEGITDFMARPTAFLRDVYAELGPDEKAALALAYQAGEQLPAPLTLDASQSDVINRIGSAPAGVSRALLALTGTFLRFASPPGNDSTTGWSFRHPTLQESFAEFMAADPNLLGIFIGGLNWRTLLTRIDCGTQQQRGTLLRVPPALYPAVIKRLLAVESQVRDGRYYLAEWYNFFATRCSDTFLQLYTEANTQFKERMMQFISFLDSAHEPKVLARLHEAGLLTSQEHNLLRERVAELAIETPDAAWLRQPEWHVLLSDTDREYLLQRVREELIPDLEYTLDTWRDNLPSGEDPYQYYRVLQDELGTYLEAFEQDAETASALDRAITNVEEAATSYDDYDPEPGEGPYTRHRAGLSHQAPPRNRSIFDDIDS</sequence>
<dbReference type="Proteomes" id="UP000625682">
    <property type="component" value="Unassembled WGS sequence"/>
</dbReference>
<reference evidence="3" key="1">
    <citation type="journal article" date="2014" name="Int. J. Syst. Evol. Microbiol.">
        <title>Complete genome sequence of Corynebacterium casei LMG S-19264T (=DSM 44701T), isolated from a smear-ripened cheese.</title>
        <authorList>
            <consortium name="US DOE Joint Genome Institute (JGI-PGF)"/>
            <person name="Walter F."/>
            <person name="Albersmeier A."/>
            <person name="Kalinowski J."/>
            <person name="Ruckert C."/>
        </authorList>
    </citation>
    <scope>NUCLEOTIDE SEQUENCE</scope>
    <source>
        <strain evidence="3">CGMCC 4.7272</strain>
    </source>
</reference>
<dbReference type="AlphaFoldDB" id="A0A917PB80"/>
<gene>
    <name evidence="3" type="ORF">GCM10012282_77610</name>
</gene>
<feature type="region of interest" description="Disordered" evidence="1">
    <location>
        <begin position="736"/>
        <end position="776"/>
    </location>
</feature>
<evidence type="ECO:0000256" key="1">
    <source>
        <dbReference type="SAM" id="MobiDB-lite"/>
    </source>
</evidence>
<proteinExistence type="predicted"/>
<keyword evidence="4" id="KW-1185">Reference proteome</keyword>